<evidence type="ECO:0000256" key="10">
    <source>
        <dbReference type="PIRNR" id="PIRNR000774"/>
    </source>
</evidence>
<dbReference type="FunFam" id="1.10.10.60:FF:000045">
    <property type="entry name" value="RNA polymerase sigma-54 factor"/>
    <property type="match status" value="1"/>
</dbReference>
<keyword evidence="8 10" id="KW-0238">DNA-binding</keyword>
<reference evidence="14 17" key="2">
    <citation type="submission" date="2016-06" db="EMBL/GenBank/DDBJ databases">
        <authorList>
            <person name="Kjaerup R.B."/>
            <person name="Dalgaard T.S."/>
            <person name="Juul-Madsen H.R."/>
        </authorList>
    </citation>
    <scope>NUCLEOTIDE SEQUENCE [LARGE SCALE GENOMIC DNA]</scope>
    <source>
        <strain evidence="14 17">CECT 5115</strain>
    </source>
</reference>
<evidence type="ECO:0000313" key="15">
    <source>
        <dbReference type="EMBL" id="SBT21566.1"/>
    </source>
</evidence>
<dbReference type="NCBIfam" id="NF009118">
    <property type="entry name" value="PRK12469.1"/>
    <property type="match status" value="1"/>
</dbReference>
<feature type="domain" description="RNA polymerase sigma factor 54 DNA-binding" evidence="12">
    <location>
        <begin position="338"/>
        <end position="496"/>
    </location>
</feature>
<dbReference type="PANTHER" id="PTHR32248">
    <property type="entry name" value="RNA POLYMERASE SIGMA-54 FACTOR"/>
    <property type="match status" value="1"/>
</dbReference>
<dbReference type="GO" id="GO:0006352">
    <property type="term" value="P:DNA-templated transcription initiation"/>
    <property type="evidence" value="ECO:0007669"/>
    <property type="project" value="InterPro"/>
</dbReference>
<dbReference type="PIRSF" id="PIRSF000774">
    <property type="entry name" value="RpoN"/>
    <property type="match status" value="1"/>
</dbReference>
<proteinExistence type="inferred from homology"/>
<comment type="similarity">
    <text evidence="1 10">Belongs to the sigma-54 factor family.</text>
</comment>
<evidence type="ECO:0000256" key="6">
    <source>
        <dbReference type="ARBA" id="ARBA00023015"/>
    </source>
</evidence>
<evidence type="ECO:0000313" key="14">
    <source>
        <dbReference type="EMBL" id="SBT18611.1"/>
    </source>
</evidence>
<evidence type="ECO:0000256" key="5">
    <source>
        <dbReference type="ARBA" id="ARBA00022695"/>
    </source>
</evidence>
<evidence type="ECO:0000313" key="16">
    <source>
        <dbReference type="Proteomes" id="UP000092840"/>
    </source>
</evidence>
<feature type="compositionally biased region" description="Polar residues" evidence="11">
    <location>
        <begin position="86"/>
        <end position="98"/>
    </location>
</feature>
<evidence type="ECO:0000256" key="8">
    <source>
        <dbReference type="ARBA" id="ARBA00023125"/>
    </source>
</evidence>
<evidence type="ECO:0000256" key="9">
    <source>
        <dbReference type="ARBA" id="ARBA00023163"/>
    </source>
</evidence>
<evidence type="ECO:0000256" key="4">
    <source>
        <dbReference type="ARBA" id="ARBA00022679"/>
    </source>
</evidence>
<dbReference type="Proteomes" id="UP000092871">
    <property type="component" value="Unassembled WGS sequence"/>
</dbReference>
<evidence type="ECO:0000259" key="13">
    <source>
        <dbReference type="Pfam" id="PF04963"/>
    </source>
</evidence>
<comment type="function">
    <text evidence="10">Sigma factors are initiation factors that promote the attachment of RNA polymerase to specific initiation sites and are then released.</text>
</comment>
<dbReference type="GO" id="GO:0003677">
    <property type="term" value="F:DNA binding"/>
    <property type="evidence" value="ECO:0007669"/>
    <property type="project" value="UniProtKB-KW"/>
</dbReference>
<dbReference type="AlphaFoldDB" id="A0A1C3JTR4"/>
<evidence type="ECO:0000256" key="2">
    <source>
        <dbReference type="ARBA" id="ARBA00019942"/>
    </source>
</evidence>
<dbReference type="GO" id="GO:0016779">
    <property type="term" value="F:nucleotidyltransferase activity"/>
    <property type="evidence" value="ECO:0007669"/>
    <property type="project" value="UniProtKB-KW"/>
</dbReference>
<gene>
    <name evidence="14" type="primary">rpoN</name>
    <name evidence="14" type="ORF">MGA5115_02758</name>
    <name evidence="15" type="ORF">MGA5116_02162</name>
</gene>
<evidence type="ECO:0000256" key="1">
    <source>
        <dbReference type="ARBA" id="ARBA00008798"/>
    </source>
</evidence>
<dbReference type="PANTHER" id="PTHR32248:SF4">
    <property type="entry name" value="RNA POLYMERASE SIGMA-54 FACTOR"/>
    <property type="match status" value="1"/>
</dbReference>
<dbReference type="Pfam" id="PF04552">
    <property type="entry name" value="Sigma54_DBD"/>
    <property type="match status" value="1"/>
</dbReference>
<dbReference type="Gene3D" id="1.10.10.60">
    <property type="entry name" value="Homeodomain-like"/>
    <property type="match status" value="1"/>
</dbReference>
<dbReference type="RefSeq" id="WP_067037527.1">
    <property type="nucleotide sequence ID" value="NZ_FLRA01000023.1"/>
</dbReference>
<dbReference type="InterPro" id="IPR007634">
    <property type="entry name" value="RNA_pol_sigma_54_DNA-bd"/>
</dbReference>
<evidence type="ECO:0000256" key="3">
    <source>
        <dbReference type="ARBA" id="ARBA00022478"/>
    </source>
</evidence>
<dbReference type="InterPro" id="IPR000394">
    <property type="entry name" value="RNA_pol_sigma_54"/>
</dbReference>
<evidence type="ECO:0000256" key="11">
    <source>
        <dbReference type="SAM" id="MobiDB-lite"/>
    </source>
</evidence>
<dbReference type="GO" id="GO:0016987">
    <property type="term" value="F:sigma factor activity"/>
    <property type="evidence" value="ECO:0007669"/>
    <property type="project" value="UniProtKB-KW"/>
</dbReference>
<sequence length="498" mass="56383">MKQSLQLKIGQQLTMTPQLQQAIKLLQLSTVDLQQEIHEFLESNPLLELDEDENENFQSDLEIKQGDSSSTNETSQKETTEAASEETPQVESEWTESIPNELSIDSNWDDTYQNSAAAADVPSYDGEQDFDSRNALAENIQDHLIWQLNLTHMSNRDIEIAYAIIDSVQTDGYLSITLDDIFTSLSKELEDLEFDEIEAVQHRLQRFDPVGVCSQDLRECLLVQLEGFKEHPLYRSTFNIVDQHLALLGNRDYVQLGRKTKLKEEALKDVITLIQQLNPRPGSAIDTSETDYVIPDVSVKKHNGIWQVELNNDALPPVKINETYSAMVNTKASSEDISYIKNSLQEAKWFLKSLQSRNETLLKVASCIVSKQVDFFEVGEEAMKPMVLHDVAEEVGMHESTISRVTTQKYMHTPRGIFELKYFFSSHVNTASGGECSSTAIRAMIKKLVAEEPAKKPLSDNKLAIILAEQGIQVARRTVAKYREAMNIPPSNERKRLI</sequence>
<dbReference type="NCBIfam" id="TIGR02395">
    <property type="entry name" value="rpoN_sigma"/>
    <property type="match status" value="1"/>
</dbReference>
<keyword evidence="4 10" id="KW-0808">Transferase</keyword>
<dbReference type="Pfam" id="PF00309">
    <property type="entry name" value="Sigma54_AID"/>
    <property type="match status" value="1"/>
</dbReference>
<name>A0A1C3JTR4_9GAMM</name>
<reference evidence="15 16" key="1">
    <citation type="submission" date="2016-06" db="EMBL/GenBank/DDBJ databases">
        <authorList>
            <person name="Rodrigo-Torres L."/>
            <person name="Arahal D.R."/>
        </authorList>
    </citation>
    <scope>NUCLEOTIDE SEQUENCE [LARGE SCALE GENOMIC DNA]</scope>
    <source>
        <strain evidence="15 16">CECT 5116</strain>
    </source>
</reference>
<dbReference type="InterPro" id="IPR007046">
    <property type="entry name" value="RNA_pol_sigma_54_core-bd"/>
</dbReference>
<keyword evidence="6 10" id="KW-0805">Transcription regulation</keyword>
<dbReference type="Pfam" id="PF04963">
    <property type="entry name" value="Sigma54_CBD"/>
    <property type="match status" value="1"/>
</dbReference>
<dbReference type="EMBL" id="FLRB01000013">
    <property type="protein sequence ID" value="SBT21566.1"/>
    <property type="molecule type" value="Genomic_DNA"/>
</dbReference>
<organism evidence="14 17">
    <name type="scientific">Marinomonas gallaica</name>
    <dbReference type="NCBI Taxonomy" id="1806667"/>
    <lineage>
        <taxon>Bacteria</taxon>
        <taxon>Pseudomonadati</taxon>
        <taxon>Pseudomonadota</taxon>
        <taxon>Gammaproteobacteria</taxon>
        <taxon>Oceanospirillales</taxon>
        <taxon>Oceanospirillaceae</taxon>
        <taxon>Marinomonas</taxon>
    </lineage>
</organism>
<dbReference type="PROSITE" id="PS00717">
    <property type="entry name" value="SIGMA54_1"/>
    <property type="match status" value="1"/>
</dbReference>
<accession>A0A1C3JTR4</accession>
<dbReference type="InterPro" id="IPR038709">
    <property type="entry name" value="RpoN_core-bd_sf"/>
</dbReference>
<dbReference type="PROSITE" id="PS00718">
    <property type="entry name" value="SIGMA54_2"/>
    <property type="match status" value="1"/>
</dbReference>
<dbReference type="GO" id="GO:0000428">
    <property type="term" value="C:DNA-directed RNA polymerase complex"/>
    <property type="evidence" value="ECO:0007669"/>
    <property type="project" value="UniProtKB-KW"/>
</dbReference>
<dbReference type="PROSITE" id="PS50044">
    <property type="entry name" value="SIGMA54_3"/>
    <property type="match status" value="1"/>
</dbReference>
<dbReference type="PRINTS" id="PR00045">
    <property type="entry name" value="SIGMA54FCT"/>
</dbReference>
<feature type="region of interest" description="Disordered" evidence="11">
    <location>
        <begin position="61"/>
        <end position="98"/>
    </location>
</feature>
<dbReference type="EMBL" id="FLRA01000023">
    <property type="protein sequence ID" value="SBT18611.1"/>
    <property type="molecule type" value="Genomic_DNA"/>
</dbReference>
<evidence type="ECO:0000256" key="7">
    <source>
        <dbReference type="ARBA" id="ARBA00023082"/>
    </source>
</evidence>
<keyword evidence="16" id="KW-1185">Reference proteome</keyword>
<dbReference type="GO" id="GO:0001216">
    <property type="term" value="F:DNA-binding transcription activator activity"/>
    <property type="evidence" value="ECO:0007669"/>
    <property type="project" value="InterPro"/>
</dbReference>
<keyword evidence="7 10" id="KW-0731">Sigma factor</keyword>
<keyword evidence="3 10" id="KW-0240">DNA-directed RNA polymerase</keyword>
<evidence type="ECO:0000259" key="12">
    <source>
        <dbReference type="Pfam" id="PF04552"/>
    </source>
</evidence>
<dbReference type="OrthoDB" id="9814402at2"/>
<dbReference type="Proteomes" id="UP000092840">
    <property type="component" value="Unassembled WGS sequence"/>
</dbReference>
<evidence type="ECO:0000313" key="17">
    <source>
        <dbReference type="Proteomes" id="UP000092871"/>
    </source>
</evidence>
<protein>
    <recommendedName>
        <fullName evidence="2 10">RNA polymerase sigma-54 factor</fullName>
    </recommendedName>
</protein>
<keyword evidence="9 10" id="KW-0804">Transcription</keyword>
<dbReference type="Gene3D" id="1.10.10.1330">
    <property type="entry name" value="RNA polymerase sigma-54 factor, core-binding domain"/>
    <property type="match status" value="1"/>
</dbReference>
<keyword evidence="5 10" id="KW-0548">Nucleotidyltransferase</keyword>
<feature type="domain" description="RNA polymerase sigma factor 54 core-binding" evidence="13">
    <location>
        <begin position="133"/>
        <end position="324"/>
    </location>
</feature>
<dbReference type="NCBIfam" id="NF004595">
    <property type="entry name" value="PRK05932.1-2"/>
    <property type="match status" value="1"/>
</dbReference>